<feature type="chain" id="PRO_5046880722" evidence="9">
    <location>
        <begin position="23"/>
        <end position="225"/>
    </location>
</feature>
<evidence type="ECO:0000256" key="9">
    <source>
        <dbReference type="SAM" id="SignalP"/>
    </source>
</evidence>
<keyword evidence="9" id="KW-0732">Signal</keyword>
<evidence type="ECO:0000256" key="5">
    <source>
        <dbReference type="ARBA" id="ARBA00022764"/>
    </source>
</evidence>
<organism evidence="11 12">
    <name type="scientific">Lentisphaera profundi</name>
    <dbReference type="NCBI Taxonomy" id="1658616"/>
    <lineage>
        <taxon>Bacteria</taxon>
        <taxon>Pseudomonadati</taxon>
        <taxon>Lentisphaerota</taxon>
        <taxon>Lentisphaeria</taxon>
        <taxon>Lentisphaerales</taxon>
        <taxon>Lentisphaeraceae</taxon>
        <taxon>Lentisphaera</taxon>
    </lineage>
</organism>
<feature type="domain" description="Cytochrome c" evidence="10">
    <location>
        <begin position="126"/>
        <end position="218"/>
    </location>
</feature>
<keyword evidence="12" id="KW-1185">Reference proteome</keyword>
<dbReference type="InterPro" id="IPR036909">
    <property type="entry name" value="Cyt_c-like_dom_sf"/>
</dbReference>
<reference evidence="11 12" key="1">
    <citation type="submission" date="2023-02" db="EMBL/GenBank/DDBJ databases">
        <title>Genome sequence of Lentisphaera profundi SAORIC-696.</title>
        <authorList>
            <person name="Kim e."/>
            <person name="Cho J.-C."/>
            <person name="Choi A."/>
            <person name="Kang I."/>
        </authorList>
    </citation>
    <scope>NUCLEOTIDE SEQUENCE [LARGE SCALE GENOMIC DNA]</scope>
    <source>
        <strain evidence="11 12">SAORIC-696</strain>
    </source>
</reference>
<evidence type="ECO:0000256" key="8">
    <source>
        <dbReference type="PROSITE-ProRule" id="PRU00433"/>
    </source>
</evidence>
<dbReference type="PANTHER" id="PTHR33751">
    <property type="entry name" value="CBB3-TYPE CYTOCHROME C OXIDASE SUBUNIT FIXP"/>
    <property type="match status" value="1"/>
</dbReference>
<keyword evidence="3 8" id="KW-0349">Heme</keyword>
<dbReference type="PIRSF" id="PIRSF000005">
    <property type="entry name" value="Cytochrome_c4"/>
    <property type="match status" value="1"/>
</dbReference>
<gene>
    <name evidence="11" type="ORF">PQO03_18260</name>
</gene>
<dbReference type="Pfam" id="PF00034">
    <property type="entry name" value="Cytochrom_C"/>
    <property type="match status" value="2"/>
</dbReference>
<dbReference type="RefSeq" id="WP_274152366.1">
    <property type="nucleotide sequence ID" value="NZ_CP117812.1"/>
</dbReference>
<protein>
    <submittedName>
        <fullName evidence="11">C-type cytochrome</fullName>
    </submittedName>
</protein>
<dbReference type="Proteomes" id="UP001214250">
    <property type="component" value="Chromosome 2"/>
</dbReference>
<dbReference type="SUPFAM" id="SSF46626">
    <property type="entry name" value="Cytochrome c"/>
    <property type="match status" value="2"/>
</dbReference>
<name>A0ABY7VU87_9BACT</name>
<dbReference type="Gene3D" id="1.10.760.10">
    <property type="entry name" value="Cytochrome c-like domain"/>
    <property type="match status" value="2"/>
</dbReference>
<evidence type="ECO:0000256" key="1">
    <source>
        <dbReference type="ARBA" id="ARBA00004418"/>
    </source>
</evidence>
<evidence type="ECO:0000256" key="2">
    <source>
        <dbReference type="ARBA" id="ARBA00022448"/>
    </source>
</evidence>
<dbReference type="InterPro" id="IPR024167">
    <property type="entry name" value="Cytochrome_c4-like"/>
</dbReference>
<sequence length="225" mass="24531">MKPMFLFFRVLFLVSLHGALFADANKVNPSQVGAKIFSKVCAQCHGLEAEGNSSLNTPALASQSSIYISEQLHKFKNGLRGADSKKDATGKLMAQQAKLLSSKDIQELSIYLSALKSPVLKVDTSASALRGKELYQKKANCISCHGLYGEGNESMKAPKLNILSPAYIEIELNKFSRGQRVGAKTKDVTGHLMVKVLNDYGLQSKDFKDLANYISGLKNPDSKSK</sequence>
<proteinExistence type="predicted"/>
<dbReference type="PANTHER" id="PTHR33751:SF9">
    <property type="entry name" value="CYTOCHROME C4"/>
    <property type="match status" value="1"/>
</dbReference>
<keyword evidence="5" id="KW-0574">Periplasm</keyword>
<dbReference type="InterPro" id="IPR050597">
    <property type="entry name" value="Cytochrome_c_Oxidase_Subunit"/>
</dbReference>
<evidence type="ECO:0000256" key="6">
    <source>
        <dbReference type="ARBA" id="ARBA00022982"/>
    </source>
</evidence>
<keyword evidence="6" id="KW-0249">Electron transport</keyword>
<feature type="signal peptide" evidence="9">
    <location>
        <begin position="1"/>
        <end position="22"/>
    </location>
</feature>
<accession>A0ABY7VU87</accession>
<dbReference type="EMBL" id="CP117812">
    <property type="protein sequence ID" value="WDE97773.1"/>
    <property type="molecule type" value="Genomic_DNA"/>
</dbReference>
<comment type="subcellular location">
    <subcellularLocation>
        <location evidence="1">Periplasm</location>
    </subcellularLocation>
</comment>
<dbReference type="InterPro" id="IPR009056">
    <property type="entry name" value="Cyt_c-like_dom"/>
</dbReference>
<evidence type="ECO:0000256" key="4">
    <source>
        <dbReference type="ARBA" id="ARBA00022723"/>
    </source>
</evidence>
<keyword evidence="4 8" id="KW-0479">Metal-binding</keyword>
<feature type="domain" description="Cytochrome c" evidence="10">
    <location>
        <begin position="28"/>
        <end position="116"/>
    </location>
</feature>
<keyword evidence="2" id="KW-0813">Transport</keyword>
<evidence type="ECO:0000256" key="7">
    <source>
        <dbReference type="ARBA" id="ARBA00023004"/>
    </source>
</evidence>
<evidence type="ECO:0000259" key="10">
    <source>
        <dbReference type="PROSITE" id="PS51007"/>
    </source>
</evidence>
<evidence type="ECO:0000313" key="11">
    <source>
        <dbReference type="EMBL" id="WDE97773.1"/>
    </source>
</evidence>
<keyword evidence="7 8" id="KW-0408">Iron</keyword>
<dbReference type="PROSITE" id="PS51007">
    <property type="entry name" value="CYTC"/>
    <property type="match status" value="2"/>
</dbReference>
<evidence type="ECO:0000256" key="3">
    <source>
        <dbReference type="ARBA" id="ARBA00022617"/>
    </source>
</evidence>
<evidence type="ECO:0000313" key="12">
    <source>
        <dbReference type="Proteomes" id="UP001214250"/>
    </source>
</evidence>